<evidence type="ECO:0000313" key="1">
    <source>
        <dbReference type="EMBL" id="KOB73167.1"/>
    </source>
</evidence>
<reference evidence="1 2" key="1">
    <citation type="journal article" date="2015" name="Genome Biol. Evol.">
        <title>The genome of winter moth (Operophtera brumata) provides a genomic perspective on sexual dimorphism and phenology.</title>
        <authorList>
            <person name="Derks M.F."/>
            <person name="Smit S."/>
            <person name="Salis L."/>
            <person name="Schijlen E."/>
            <person name="Bossers A."/>
            <person name="Mateman C."/>
            <person name="Pijl A.S."/>
            <person name="de Ridder D."/>
            <person name="Groenen M.A."/>
            <person name="Visser M.E."/>
            <person name="Megens H.J."/>
        </authorList>
    </citation>
    <scope>NUCLEOTIDE SEQUENCE [LARGE SCALE GENOMIC DNA]</scope>
    <source>
        <strain evidence="1">WM2013NL</strain>
        <tissue evidence="1">Head and thorax</tissue>
    </source>
</reference>
<organism evidence="1 2">
    <name type="scientific">Operophtera brumata</name>
    <name type="common">Winter moth</name>
    <name type="synonym">Phalaena brumata</name>
    <dbReference type="NCBI Taxonomy" id="104452"/>
    <lineage>
        <taxon>Eukaryota</taxon>
        <taxon>Metazoa</taxon>
        <taxon>Ecdysozoa</taxon>
        <taxon>Arthropoda</taxon>
        <taxon>Hexapoda</taxon>
        <taxon>Insecta</taxon>
        <taxon>Pterygota</taxon>
        <taxon>Neoptera</taxon>
        <taxon>Endopterygota</taxon>
        <taxon>Lepidoptera</taxon>
        <taxon>Glossata</taxon>
        <taxon>Ditrysia</taxon>
        <taxon>Geometroidea</taxon>
        <taxon>Geometridae</taxon>
        <taxon>Larentiinae</taxon>
        <taxon>Operophtera</taxon>
    </lineage>
</organism>
<keyword evidence="2" id="KW-1185">Reference proteome</keyword>
<gene>
    <name evidence="1" type="ORF">OBRU01_05352</name>
</gene>
<comment type="caution">
    <text evidence="1">The sequence shown here is derived from an EMBL/GenBank/DDBJ whole genome shotgun (WGS) entry which is preliminary data.</text>
</comment>
<dbReference type="Proteomes" id="UP000037510">
    <property type="component" value="Unassembled WGS sequence"/>
</dbReference>
<protein>
    <submittedName>
        <fullName evidence="1">Thiamine pyrophosphate protein domain protein TPP-binding protein</fullName>
    </submittedName>
</protein>
<dbReference type="AlphaFoldDB" id="A0A0L7LCD6"/>
<sequence length="52" mass="5326">MAGLMVTRSHQAALCASVSYGRCIAPCPRSVAESWTLAPSSTTSTLKADGAI</sequence>
<dbReference type="EMBL" id="JTDY01001684">
    <property type="protein sequence ID" value="KOB73167.1"/>
    <property type="molecule type" value="Genomic_DNA"/>
</dbReference>
<proteinExistence type="predicted"/>
<name>A0A0L7LCD6_OPEBR</name>
<accession>A0A0L7LCD6</accession>
<evidence type="ECO:0000313" key="2">
    <source>
        <dbReference type="Proteomes" id="UP000037510"/>
    </source>
</evidence>